<comment type="caution">
    <text evidence="1">The sequence shown here is derived from an EMBL/GenBank/DDBJ whole genome shotgun (WGS) entry which is preliminary data.</text>
</comment>
<accession>A0A016SHE0</accession>
<organism evidence="1 2">
    <name type="scientific">Ancylostoma ceylanicum</name>
    <dbReference type="NCBI Taxonomy" id="53326"/>
    <lineage>
        <taxon>Eukaryota</taxon>
        <taxon>Metazoa</taxon>
        <taxon>Ecdysozoa</taxon>
        <taxon>Nematoda</taxon>
        <taxon>Chromadorea</taxon>
        <taxon>Rhabditida</taxon>
        <taxon>Rhabditina</taxon>
        <taxon>Rhabditomorpha</taxon>
        <taxon>Strongyloidea</taxon>
        <taxon>Ancylostomatidae</taxon>
        <taxon>Ancylostomatinae</taxon>
        <taxon>Ancylostoma</taxon>
    </lineage>
</organism>
<gene>
    <name evidence="1" type="primary">Acey_s0228.g2869</name>
    <name evidence="1" type="ORF">Y032_0228g2869</name>
</gene>
<evidence type="ECO:0000313" key="2">
    <source>
        <dbReference type="Proteomes" id="UP000024635"/>
    </source>
</evidence>
<proteinExistence type="predicted"/>
<reference evidence="2" key="1">
    <citation type="journal article" date="2015" name="Nat. Genet.">
        <title>The genome and transcriptome of the zoonotic hookworm Ancylostoma ceylanicum identify infection-specific gene families.</title>
        <authorList>
            <person name="Schwarz E.M."/>
            <person name="Hu Y."/>
            <person name="Antoshechkin I."/>
            <person name="Miller M.M."/>
            <person name="Sternberg P.W."/>
            <person name="Aroian R.V."/>
        </authorList>
    </citation>
    <scope>NUCLEOTIDE SEQUENCE</scope>
    <source>
        <strain evidence="2">HY135</strain>
    </source>
</reference>
<keyword evidence="2" id="KW-1185">Reference proteome</keyword>
<dbReference type="Proteomes" id="UP000024635">
    <property type="component" value="Unassembled WGS sequence"/>
</dbReference>
<sequence>MTVVVSIENIPKIAYKRYIVVPHWKIDGFCDCRIADQGYRGYASTERTLNVPQQFSRRYAMKPHAQSVYFSDEDYTCRVLVCVIIVYMNLYNFITKIHHPQYYVGQVFVIRRCKYYT</sequence>
<protein>
    <submittedName>
        <fullName evidence="1">Uncharacterized protein</fullName>
    </submittedName>
</protein>
<dbReference type="EMBL" id="JARK01001564">
    <property type="protein sequence ID" value="EYB89729.1"/>
    <property type="molecule type" value="Genomic_DNA"/>
</dbReference>
<dbReference type="AlphaFoldDB" id="A0A016SHE0"/>
<evidence type="ECO:0000313" key="1">
    <source>
        <dbReference type="EMBL" id="EYB89729.1"/>
    </source>
</evidence>
<name>A0A016SHE0_9BILA</name>